<sequence length="60" mass="6693">MKTQDFKNNNGQGSSTANRAFNDQNEKLKERGISNAGGQRSFQTSSKDSAHKPERRKPVL</sequence>
<dbReference type="AlphaFoldDB" id="A0A556MBD4"/>
<protein>
    <submittedName>
        <fullName evidence="2">Uncharacterized protein</fullName>
    </submittedName>
</protein>
<comment type="caution">
    <text evidence="2">The sequence shown here is derived from an EMBL/GenBank/DDBJ whole genome shotgun (WGS) entry which is preliminary data.</text>
</comment>
<evidence type="ECO:0000313" key="3">
    <source>
        <dbReference type="Proteomes" id="UP000318733"/>
    </source>
</evidence>
<reference evidence="2 3" key="1">
    <citation type="submission" date="2019-07" db="EMBL/GenBank/DDBJ databases">
        <authorList>
            <person name="Huq M.A."/>
        </authorList>
    </citation>
    <scope>NUCLEOTIDE SEQUENCE [LARGE SCALE GENOMIC DNA]</scope>
    <source>
        <strain evidence="2 3">MAH-19</strain>
    </source>
</reference>
<feature type="compositionally biased region" description="Polar residues" evidence="1">
    <location>
        <begin position="36"/>
        <end position="47"/>
    </location>
</feature>
<dbReference type="OrthoDB" id="773024at2"/>
<accession>A0A556MBD4</accession>
<dbReference type="Proteomes" id="UP000318733">
    <property type="component" value="Unassembled WGS sequence"/>
</dbReference>
<organism evidence="2 3">
    <name type="scientific">Mucilaginibacter corticis</name>
    <dbReference type="NCBI Taxonomy" id="2597670"/>
    <lineage>
        <taxon>Bacteria</taxon>
        <taxon>Pseudomonadati</taxon>
        <taxon>Bacteroidota</taxon>
        <taxon>Sphingobacteriia</taxon>
        <taxon>Sphingobacteriales</taxon>
        <taxon>Sphingobacteriaceae</taxon>
        <taxon>Mucilaginibacter</taxon>
    </lineage>
</organism>
<gene>
    <name evidence="2" type="ORF">FO440_20835</name>
</gene>
<name>A0A556MBD4_9SPHI</name>
<dbReference type="RefSeq" id="WP_144250248.1">
    <property type="nucleotide sequence ID" value="NZ_VLPK01000005.1"/>
</dbReference>
<evidence type="ECO:0000313" key="2">
    <source>
        <dbReference type="EMBL" id="TSJ37213.1"/>
    </source>
</evidence>
<dbReference type="EMBL" id="VLPK01000005">
    <property type="protein sequence ID" value="TSJ37213.1"/>
    <property type="molecule type" value="Genomic_DNA"/>
</dbReference>
<evidence type="ECO:0000256" key="1">
    <source>
        <dbReference type="SAM" id="MobiDB-lite"/>
    </source>
</evidence>
<keyword evidence="3" id="KW-1185">Reference proteome</keyword>
<feature type="compositionally biased region" description="Polar residues" evidence="1">
    <location>
        <begin position="1"/>
        <end position="23"/>
    </location>
</feature>
<feature type="region of interest" description="Disordered" evidence="1">
    <location>
        <begin position="1"/>
        <end position="60"/>
    </location>
</feature>
<proteinExistence type="predicted"/>